<evidence type="ECO:0000313" key="2">
    <source>
        <dbReference type="Proteomes" id="UP000314294"/>
    </source>
</evidence>
<dbReference type="OrthoDB" id="8908659at2759"/>
<sequence length="177" mass="19798">MESQGEPEPGHRAGAVCRRGCGLPLSREELDNEGEHCCVDALRTATDALEEKSATLEHETRMARLRWNRREQSLLARVSTLQNEARLSALRYQRRLHQHMLHISGIAEQVTGYRKRNDVRKTDVTQSQISDTATCAEGAPEAEGVKKKAAPLKTSTLVKEREINVSNPQDLSSDELL</sequence>
<name>A0A4Z2I2G9_9TELE</name>
<dbReference type="EMBL" id="SRLO01000146">
    <property type="protein sequence ID" value="TNN71665.1"/>
    <property type="molecule type" value="Genomic_DNA"/>
</dbReference>
<reference evidence="1 2" key="1">
    <citation type="submission" date="2019-03" db="EMBL/GenBank/DDBJ databases">
        <title>First draft genome of Liparis tanakae, snailfish: a comprehensive survey of snailfish specific genes.</title>
        <authorList>
            <person name="Kim W."/>
            <person name="Song I."/>
            <person name="Jeong J.-H."/>
            <person name="Kim D."/>
            <person name="Kim S."/>
            <person name="Ryu S."/>
            <person name="Song J.Y."/>
            <person name="Lee S.K."/>
        </authorList>
    </citation>
    <scope>NUCLEOTIDE SEQUENCE [LARGE SCALE GENOMIC DNA]</scope>
    <source>
        <tissue evidence="1">Muscle</tissue>
    </source>
</reference>
<dbReference type="Proteomes" id="UP000314294">
    <property type="component" value="Unassembled WGS sequence"/>
</dbReference>
<protein>
    <submittedName>
        <fullName evidence="1">E3 ubiquitin-protein ligase PDZRN3</fullName>
    </submittedName>
</protein>
<comment type="caution">
    <text evidence="1">The sequence shown here is derived from an EMBL/GenBank/DDBJ whole genome shotgun (WGS) entry which is preliminary data.</text>
</comment>
<proteinExistence type="predicted"/>
<dbReference type="AlphaFoldDB" id="A0A4Z2I2G9"/>
<organism evidence="1 2">
    <name type="scientific">Liparis tanakae</name>
    <name type="common">Tanaka's snailfish</name>
    <dbReference type="NCBI Taxonomy" id="230148"/>
    <lineage>
        <taxon>Eukaryota</taxon>
        <taxon>Metazoa</taxon>
        <taxon>Chordata</taxon>
        <taxon>Craniata</taxon>
        <taxon>Vertebrata</taxon>
        <taxon>Euteleostomi</taxon>
        <taxon>Actinopterygii</taxon>
        <taxon>Neopterygii</taxon>
        <taxon>Teleostei</taxon>
        <taxon>Neoteleostei</taxon>
        <taxon>Acanthomorphata</taxon>
        <taxon>Eupercaria</taxon>
        <taxon>Perciformes</taxon>
        <taxon>Cottioidei</taxon>
        <taxon>Cottales</taxon>
        <taxon>Liparidae</taxon>
        <taxon>Liparis</taxon>
    </lineage>
</organism>
<gene>
    <name evidence="1" type="primary">PDZRN3_0</name>
    <name evidence="1" type="ORF">EYF80_018016</name>
</gene>
<evidence type="ECO:0000313" key="1">
    <source>
        <dbReference type="EMBL" id="TNN71665.1"/>
    </source>
</evidence>
<keyword evidence="2" id="KW-1185">Reference proteome</keyword>
<accession>A0A4Z2I2G9</accession>